<evidence type="ECO:0000256" key="8">
    <source>
        <dbReference type="SAM" id="MobiDB-lite"/>
    </source>
</evidence>
<dbReference type="AlphaFoldDB" id="A0A6L6PYD9"/>
<feature type="transmembrane region" description="Helical" evidence="9">
    <location>
        <begin position="319"/>
        <end position="337"/>
    </location>
</feature>
<comment type="caution">
    <text evidence="10">The sequence shown here is derived from an EMBL/GenBank/DDBJ whole genome shotgun (WGS) entry which is preliminary data.</text>
</comment>
<dbReference type="Gene3D" id="3.90.1150.10">
    <property type="entry name" value="Aspartate Aminotransferase, domain 1"/>
    <property type="match status" value="1"/>
</dbReference>
<evidence type="ECO:0000256" key="7">
    <source>
        <dbReference type="RuleBase" id="RU004508"/>
    </source>
</evidence>
<evidence type="ECO:0000313" key="10">
    <source>
        <dbReference type="EMBL" id="MTW02567.1"/>
    </source>
</evidence>
<evidence type="ECO:0000313" key="11">
    <source>
        <dbReference type="Proteomes" id="UP000484015"/>
    </source>
</evidence>
<evidence type="ECO:0000256" key="3">
    <source>
        <dbReference type="ARBA" id="ARBA00022475"/>
    </source>
</evidence>
<comment type="similarity">
    <text evidence="7">Belongs to the DegT/DnrJ/EryC1 family.</text>
</comment>
<feature type="transmembrane region" description="Helical" evidence="9">
    <location>
        <begin position="41"/>
        <end position="66"/>
    </location>
</feature>
<dbReference type="InterPro" id="IPR050833">
    <property type="entry name" value="Poly_Biosynth_Transport"/>
</dbReference>
<dbReference type="InterPro" id="IPR015421">
    <property type="entry name" value="PyrdxlP-dep_Trfase_major"/>
</dbReference>
<gene>
    <name evidence="10" type="ORF">GM668_10790</name>
</gene>
<name>A0A6L6PYD9_9BURK</name>
<evidence type="ECO:0000256" key="9">
    <source>
        <dbReference type="SAM" id="Phobius"/>
    </source>
</evidence>
<keyword evidence="6 9" id="KW-0472">Membrane</keyword>
<dbReference type="Pfam" id="PF13440">
    <property type="entry name" value="Polysacc_synt_3"/>
    <property type="match status" value="1"/>
</dbReference>
<dbReference type="CDD" id="cd13127">
    <property type="entry name" value="MATE_tuaB_like"/>
    <property type="match status" value="1"/>
</dbReference>
<keyword evidence="5 9" id="KW-1133">Transmembrane helix</keyword>
<feature type="transmembrane region" description="Helical" evidence="9">
    <location>
        <begin position="408"/>
        <end position="429"/>
    </location>
</feature>
<comment type="similarity">
    <text evidence="2">Belongs to the polysaccharide synthase family.</text>
</comment>
<proteinExistence type="inferred from homology"/>
<feature type="transmembrane region" description="Helical" evidence="9">
    <location>
        <begin position="144"/>
        <end position="166"/>
    </location>
</feature>
<feature type="transmembrane region" description="Helical" evidence="9">
    <location>
        <begin position="113"/>
        <end position="138"/>
    </location>
</feature>
<protein>
    <submittedName>
        <fullName evidence="10">Oligosaccharide flippase family protein</fullName>
    </submittedName>
</protein>
<feature type="transmembrane region" description="Helical" evidence="9">
    <location>
        <begin position="72"/>
        <end position="92"/>
    </location>
</feature>
<comment type="subcellular location">
    <subcellularLocation>
        <location evidence="1">Cell membrane</location>
        <topology evidence="1">Multi-pass membrane protein</topology>
    </subcellularLocation>
</comment>
<evidence type="ECO:0000256" key="5">
    <source>
        <dbReference type="ARBA" id="ARBA00022989"/>
    </source>
</evidence>
<keyword evidence="11" id="KW-1185">Reference proteome</keyword>
<keyword evidence="3" id="KW-1003">Cell membrane</keyword>
<feature type="region of interest" description="Disordered" evidence="8">
    <location>
        <begin position="1"/>
        <end position="37"/>
    </location>
</feature>
<dbReference type="Pfam" id="PF01041">
    <property type="entry name" value="DegT_DnrJ_EryC1"/>
    <property type="match status" value="1"/>
</dbReference>
<accession>A0A6L6PYD9</accession>
<evidence type="ECO:0000256" key="6">
    <source>
        <dbReference type="ARBA" id="ARBA00023136"/>
    </source>
</evidence>
<evidence type="ECO:0000256" key="1">
    <source>
        <dbReference type="ARBA" id="ARBA00004651"/>
    </source>
</evidence>
<dbReference type="Gene3D" id="3.40.640.10">
    <property type="entry name" value="Type I PLP-dependent aspartate aminotransferase-like (Major domain)"/>
    <property type="match status" value="1"/>
</dbReference>
<dbReference type="InterPro" id="IPR015422">
    <property type="entry name" value="PyrdxlP-dep_Trfase_small"/>
</dbReference>
<feature type="transmembrane region" description="Helical" evidence="9">
    <location>
        <begin position="238"/>
        <end position="258"/>
    </location>
</feature>
<keyword evidence="4 9" id="KW-0812">Transmembrane</keyword>
<feature type="transmembrane region" description="Helical" evidence="9">
    <location>
        <begin position="187"/>
        <end position="218"/>
    </location>
</feature>
<dbReference type="InterPro" id="IPR015424">
    <property type="entry name" value="PyrdxlP-dep_Trfase"/>
</dbReference>
<dbReference type="EMBL" id="WNLA01000005">
    <property type="protein sequence ID" value="MTW02567.1"/>
    <property type="molecule type" value="Genomic_DNA"/>
</dbReference>
<dbReference type="OrthoDB" id="8538786at2"/>
<dbReference type="PANTHER" id="PTHR30250">
    <property type="entry name" value="PST FAMILY PREDICTED COLANIC ACID TRANSPORTER"/>
    <property type="match status" value="1"/>
</dbReference>
<dbReference type="SUPFAM" id="SSF53383">
    <property type="entry name" value="PLP-dependent transferases"/>
    <property type="match status" value="1"/>
</dbReference>
<feature type="transmembrane region" description="Helical" evidence="9">
    <location>
        <begin position="349"/>
        <end position="372"/>
    </location>
</feature>
<evidence type="ECO:0000256" key="4">
    <source>
        <dbReference type="ARBA" id="ARBA00022692"/>
    </source>
</evidence>
<keyword evidence="7" id="KW-0663">Pyridoxal phosphate</keyword>
<sequence length="911" mass="96876">MAGPATEGSAATACPASTDPATAPAEARAQPMSSPPSNRKLVSIAFAIQYVEMVIQFVAVMILARLLSPSEIGTYSVAAFLTAMLHVLRDFGIAQYVIQTPDLTPAKLRSAMGMAWLLAGLVGAILLAFSGVAAQFYAKPELQALLTVMAASFALSPLGSITVNVLRRESRLDAVFWVRVGSTLSHTAVSIGLAAAGLGAISLAWANLASVCAFGLIANMARPAGMPWLPSFRNLRPVLAFGSVSSLGSAAQMAGTALPELIMGKTMNMAAVGYFSRATGLVQLFSRLVGEALSPLVLPYFSQTRNQGQALAPSYLHSVRLVTALAWPFYLVLAIVAEPMVSLLYGGQWAPSVPVVRLLCVASAASAVSLFATQAMVANRCLRASTMYSIITQGMKIAAVLATSTHDIATVGMALAAAECIALAVSCWFLRHTLDITPGQLLQTCRDSAFVASAAALPPWLVHVALARLSPALALPLCIAAAAVGWLGSLVWTRHPLGEQIVHILATPAVARRLPSGWLARLADWMRQRVPPVPLLSLPAILPGCGPAPRSVEDAGHHIPVSSGRIAMALALQAMAVQPGEKVLLPAWHSQAMVPPVLWRDAIPVFYRMHADGAINLDDVAAKLDGVRVLVVSHYYGFAQDMAAIRAFCDAHGLLLLEDCAHRFFSVGNAHPPGWHGDYAIASGMKFFPVYEGGTLLSSRHRLDGIALHSGGKGFEAKAVLGVLDKSFSHRRLPLAAAMLAPLLAVKQMLWRRYKQQRPATQALSPASSDSSFDFDPRWLHVRSAIFSRLVLHLVSRKRIAAGRRRHYLALQQAVAGLPGCRPWQPALPPDVVPWAFPLWIADADTVCEKLLADGVPLIRFGQPAWPGSQGVCANTDAIAAHVVGLPCHQGLRAAELARVIDCVQRALKPA</sequence>
<dbReference type="RefSeq" id="WP_155438956.1">
    <property type="nucleotide sequence ID" value="NZ_WNLA01000005.1"/>
</dbReference>
<dbReference type="Proteomes" id="UP000484015">
    <property type="component" value="Unassembled WGS sequence"/>
</dbReference>
<feature type="transmembrane region" description="Helical" evidence="9">
    <location>
        <begin position="473"/>
        <end position="492"/>
    </location>
</feature>
<reference evidence="10 11" key="1">
    <citation type="submission" date="2019-11" db="EMBL/GenBank/DDBJ databases">
        <title>Type strains purchased from KCTC, JCM and DSMZ.</title>
        <authorList>
            <person name="Lu H."/>
        </authorList>
    </citation>
    <scope>NUCLEOTIDE SEQUENCE [LARGE SCALE GENOMIC DNA]</scope>
    <source>
        <strain evidence="10 11">KCTC 42409</strain>
    </source>
</reference>
<dbReference type="InterPro" id="IPR000653">
    <property type="entry name" value="DegT/StrS_aminotransferase"/>
</dbReference>
<evidence type="ECO:0000256" key="2">
    <source>
        <dbReference type="ARBA" id="ARBA00007430"/>
    </source>
</evidence>
<organism evidence="10 11">
    <name type="scientific">Pseudoduganella ginsengisoli</name>
    <dbReference type="NCBI Taxonomy" id="1462440"/>
    <lineage>
        <taxon>Bacteria</taxon>
        <taxon>Pseudomonadati</taxon>
        <taxon>Pseudomonadota</taxon>
        <taxon>Betaproteobacteria</taxon>
        <taxon>Burkholderiales</taxon>
        <taxon>Oxalobacteraceae</taxon>
        <taxon>Telluria group</taxon>
        <taxon>Pseudoduganella</taxon>
    </lineage>
</organism>
<dbReference type="GO" id="GO:0005886">
    <property type="term" value="C:plasma membrane"/>
    <property type="evidence" value="ECO:0007669"/>
    <property type="project" value="UniProtKB-SubCell"/>
</dbReference>
<dbReference type="PANTHER" id="PTHR30250:SF10">
    <property type="entry name" value="LIPOPOLYSACCHARIDE BIOSYNTHESIS PROTEIN WZXC"/>
    <property type="match status" value="1"/>
</dbReference>